<dbReference type="SUPFAM" id="SSF57959">
    <property type="entry name" value="Leucine zipper domain"/>
    <property type="match status" value="1"/>
</dbReference>
<feature type="compositionally biased region" description="Low complexity" evidence="1">
    <location>
        <begin position="24"/>
        <end position="36"/>
    </location>
</feature>
<evidence type="ECO:0000259" key="2">
    <source>
        <dbReference type="PROSITE" id="PS50217"/>
    </source>
</evidence>
<dbReference type="Gene3D" id="3.30.160.60">
    <property type="entry name" value="Classic Zinc Finger"/>
    <property type="match status" value="1"/>
</dbReference>
<organism evidence="3 4">
    <name type="scientific">Lunasporangiospora selenospora</name>
    <dbReference type="NCBI Taxonomy" id="979761"/>
    <lineage>
        <taxon>Eukaryota</taxon>
        <taxon>Fungi</taxon>
        <taxon>Fungi incertae sedis</taxon>
        <taxon>Mucoromycota</taxon>
        <taxon>Mortierellomycotina</taxon>
        <taxon>Mortierellomycetes</taxon>
        <taxon>Mortierellales</taxon>
        <taxon>Mortierellaceae</taxon>
        <taxon>Lunasporangiospora</taxon>
    </lineage>
</organism>
<feature type="compositionally biased region" description="Basic and acidic residues" evidence="1">
    <location>
        <begin position="310"/>
        <end position="332"/>
    </location>
</feature>
<dbReference type="PROSITE" id="PS00036">
    <property type="entry name" value="BZIP_BASIC"/>
    <property type="match status" value="1"/>
</dbReference>
<dbReference type="EMBL" id="JAABOA010000881">
    <property type="protein sequence ID" value="KAF9582907.1"/>
    <property type="molecule type" value="Genomic_DNA"/>
</dbReference>
<dbReference type="PROSITE" id="PS50217">
    <property type="entry name" value="BZIP"/>
    <property type="match status" value="1"/>
</dbReference>
<sequence>MDFYAGPSNSSLFSSRLPNLQVGSTSHTSSDNTDTMTEARRYTPTEALGRGNDDNTITCSSTSTALSSTISHSKISPETVQRAAAALNIPWTKSLEDAVLARSLLTSLPLPLTPASAGTAGSALESGSSLGSSCALSSPGSLISSALDNPSASGLQASMNETPTHTLATTLSTSISGNHHSRKMVPKQDASINVGFYPSDHEMDNSSSHSMPTSPSGPTSNPTSPTMPSLPPFIERDYALMGTNVLSTQTQLPISSTKSIQATTYKSSYRTSTIAPSRRDWRHSTGTITHAGSSHKERQSEEEEPPSVLEGRDIQEMDEATLKRAKNTDAARRSRHKKQMRMDGLDQRVSELEVENAMFENKLNEVELERSILLDKNQTQQARIQELELMVVALQDQIMAMQSSRS</sequence>
<feature type="compositionally biased region" description="Low complexity" evidence="1">
    <location>
        <begin position="206"/>
        <end position="227"/>
    </location>
</feature>
<keyword evidence="4" id="KW-1185">Reference proteome</keyword>
<protein>
    <recommendedName>
        <fullName evidence="2">BZIP domain-containing protein</fullName>
    </recommendedName>
</protein>
<dbReference type="CDD" id="cd12193">
    <property type="entry name" value="bZIP_GCN4"/>
    <property type="match status" value="1"/>
</dbReference>
<feature type="region of interest" description="Disordered" evidence="1">
    <location>
        <begin position="15"/>
        <end position="38"/>
    </location>
</feature>
<dbReference type="Proteomes" id="UP000780801">
    <property type="component" value="Unassembled WGS sequence"/>
</dbReference>
<dbReference type="Pfam" id="PF07716">
    <property type="entry name" value="bZIP_2"/>
    <property type="match status" value="1"/>
</dbReference>
<dbReference type="GO" id="GO:0003700">
    <property type="term" value="F:DNA-binding transcription factor activity"/>
    <property type="evidence" value="ECO:0007669"/>
    <property type="project" value="InterPro"/>
</dbReference>
<comment type="caution">
    <text evidence="3">The sequence shown here is derived from an EMBL/GenBank/DDBJ whole genome shotgun (WGS) entry which is preliminary data.</text>
</comment>
<reference evidence="3" key="1">
    <citation type="journal article" date="2020" name="Fungal Divers.">
        <title>Resolving the Mortierellaceae phylogeny through synthesis of multi-gene phylogenetics and phylogenomics.</title>
        <authorList>
            <person name="Vandepol N."/>
            <person name="Liber J."/>
            <person name="Desiro A."/>
            <person name="Na H."/>
            <person name="Kennedy M."/>
            <person name="Barry K."/>
            <person name="Grigoriev I.V."/>
            <person name="Miller A.N."/>
            <person name="O'Donnell K."/>
            <person name="Stajich J.E."/>
            <person name="Bonito G."/>
        </authorList>
    </citation>
    <scope>NUCLEOTIDE SEQUENCE</scope>
    <source>
        <strain evidence="3">KOD1015</strain>
    </source>
</reference>
<dbReference type="OrthoDB" id="5419235at2759"/>
<dbReference type="AlphaFoldDB" id="A0A9P6FWA8"/>
<evidence type="ECO:0000313" key="4">
    <source>
        <dbReference type="Proteomes" id="UP000780801"/>
    </source>
</evidence>
<name>A0A9P6FWA8_9FUNG</name>
<gene>
    <name evidence="3" type="ORF">BGW38_010603</name>
</gene>
<dbReference type="InterPro" id="IPR046347">
    <property type="entry name" value="bZIP_sf"/>
</dbReference>
<proteinExistence type="predicted"/>
<feature type="domain" description="BZIP" evidence="2">
    <location>
        <begin position="323"/>
        <end position="373"/>
    </location>
</feature>
<dbReference type="SMART" id="SM00338">
    <property type="entry name" value="BRLZ"/>
    <property type="match status" value="1"/>
</dbReference>
<feature type="region of interest" description="Disordered" evidence="1">
    <location>
        <begin position="174"/>
        <end position="232"/>
    </location>
</feature>
<accession>A0A9P6FWA8</accession>
<evidence type="ECO:0000313" key="3">
    <source>
        <dbReference type="EMBL" id="KAF9582907.1"/>
    </source>
</evidence>
<dbReference type="InterPro" id="IPR004827">
    <property type="entry name" value="bZIP"/>
</dbReference>
<feature type="region of interest" description="Disordered" evidence="1">
    <location>
        <begin position="271"/>
        <end position="344"/>
    </location>
</feature>
<evidence type="ECO:0000256" key="1">
    <source>
        <dbReference type="SAM" id="MobiDB-lite"/>
    </source>
</evidence>